<protein>
    <submittedName>
        <fullName evidence="6">ABC transporter related protein</fullName>
    </submittedName>
</protein>
<name>D2R6X8_PIRSD</name>
<dbReference type="InterPro" id="IPR027417">
    <property type="entry name" value="P-loop_NTPase"/>
</dbReference>
<dbReference type="Pfam" id="PF00005">
    <property type="entry name" value="ABC_tran"/>
    <property type="match status" value="1"/>
</dbReference>
<dbReference type="InterPro" id="IPR003439">
    <property type="entry name" value="ABC_transporter-like_ATP-bd"/>
</dbReference>
<dbReference type="InterPro" id="IPR051782">
    <property type="entry name" value="ABC_Transporter_VariousFunc"/>
</dbReference>
<gene>
    <name evidence="6" type="ordered locus">Psta_4539</name>
</gene>
<evidence type="ECO:0000256" key="3">
    <source>
        <dbReference type="ARBA" id="ARBA00022840"/>
    </source>
</evidence>
<dbReference type="PROSITE" id="PS50893">
    <property type="entry name" value="ABC_TRANSPORTER_2"/>
    <property type="match status" value="1"/>
</dbReference>
<keyword evidence="1" id="KW-0813">Transport</keyword>
<evidence type="ECO:0000256" key="1">
    <source>
        <dbReference type="ARBA" id="ARBA00022448"/>
    </source>
</evidence>
<dbReference type="STRING" id="530564.Psta_4539"/>
<evidence type="ECO:0000259" key="5">
    <source>
        <dbReference type="PROSITE" id="PS50893"/>
    </source>
</evidence>
<accession>D2R6X8</accession>
<dbReference type="GO" id="GO:0005524">
    <property type="term" value="F:ATP binding"/>
    <property type="evidence" value="ECO:0007669"/>
    <property type="project" value="UniProtKB-KW"/>
</dbReference>
<dbReference type="EMBL" id="CP001848">
    <property type="protein sequence ID" value="ADB19181.1"/>
    <property type="molecule type" value="Genomic_DNA"/>
</dbReference>
<reference evidence="6 7" key="1">
    <citation type="journal article" date="2009" name="Stand. Genomic Sci.">
        <title>Complete genome sequence of Pirellula staleyi type strain (ATCC 27377).</title>
        <authorList>
            <person name="Clum A."/>
            <person name="Tindall B.J."/>
            <person name="Sikorski J."/>
            <person name="Ivanova N."/>
            <person name="Mavrommatis K."/>
            <person name="Lucas S."/>
            <person name="Glavina del Rio T."/>
            <person name="Nolan M."/>
            <person name="Chen F."/>
            <person name="Tice H."/>
            <person name="Pitluck S."/>
            <person name="Cheng J.F."/>
            <person name="Chertkov O."/>
            <person name="Brettin T."/>
            <person name="Han C."/>
            <person name="Detter J.C."/>
            <person name="Kuske C."/>
            <person name="Bruce D."/>
            <person name="Goodwin L."/>
            <person name="Ovchinikova G."/>
            <person name="Pati A."/>
            <person name="Mikhailova N."/>
            <person name="Chen A."/>
            <person name="Palaniappan K."/>
            <person name="Land M."/>
            <person name="Hauser L."/>
            <person name="Chang Y.J."/>
            <person name="Jeffries C.D."/>
            <person name="Chain P."/>
            <person name="Rohde M."/>
            <person name="Goker M."/>
            <person name="Bristow J."/>
            <person name="Eisen J.A."/>
            <person name="Markowitz V."/>
            <person name="Hugenholtz P."/>
            <person name="Kyrpides N.C."/>
            <person name="Klenk H.P."/>
            <person name="Lapidus A."/>
        </authorList>
    </citation>
    <scope>NUCLEOTIDE SEQUENCE [LARGE SCALE GENOMIC DNA]</scope>
    <source>
        <strain evidence="7">ATCC 27377 / DSM 6068 / ICPB 4128</strain>
    </source>
</reference>
<evidence type="ECO:0000256" key="4">
    <source>
        <dbReference type="SAM" id="MobiDB-lite"/>
    </source>
</evidence>
<evidence type="ECO:0000313" key="6">
    <source>
        <dbReference type="EMBL" id="ADB19181.1"/>
    </source>
</evidence>
<dbReference type="Gene3D" id="3.40.50.300">
    <property type="entry name" value="P-loop containing nucleotide triphosphate hydrolases"/>
    <property type="match status" value="1"/>
</dbReference>
<dbReference type="HOGENOM" id="CLU_000604_1_2_0"/>
<proteinExistence type="predicted"/>
<evidence type="ECO:0000313" key="7">
    <source>
        <dbReference type="Proteomes" id="UP000001887"/>
    </source>
</evidence>
<dbReference type="eggNOG" id="COG1131">
    <property type="taxonomic scope" value="Bacteria"/>
</dbReference>
<feature type="region of interest" description="Disordered" evidence="4">
    <location>
        <begin position="296"/>
        <end position="315"/>
    </location>
</feature>
<feature type="domain" description="ABC transporter" evidence="5">
    <location>
        <begin position="8"/>
        <end position="233"/>
    </location>
</feature>
<dbReference type="SUPFAM" id="SSF52540">
    <property type="entry name" value="P-loop containing nucleoside triphosphate hydrolases"/>
    <property type="match status" value="1"/>
</dbReference>
<dbReference type="SMART" id="SM00382">
    <property type="entry name" value="AAA"/>
    <property type="match status" value="1"/>
</dbReference>
<keyword evidence="3" id="KW-0067">ATP-binding</keyword>
<dbReference type="CDD" id="cd03230">
    <property type="entry name" value="ABC_DR_subfamily_A"/>
    <property type="match status" value="1"/>
</dbReference>
<dbReference type="PANTHER" id="PTHR42939">
    <property type="entry name" value="ABC TRANSPORTER ATP-BINDING PROTEIN ALBC-RELATED"/>
    <property type="match status" value="1"/>
</dbReference>
<dbReference type="InterPro" id="IPR003593">
    <property type="entry name" value="AAA+_ATPase"/>
</dbReference>
<sequence>MPSSTPIVETSELTKIYGQFTALSRCSLSVETGEVFGLLGPNGAGKTTLIRLLLGYLKPSAGSAKVSGFDCHRQSVEVRKVLSYLPAEAAMFPHMRGKEVLQFFADVRPGGSLPRALEFAERLELDFSRRVNFMSTGMRQKLALAATLAADTPVYILDEPTANLDPNVRSTVLAMVSEARARGRTVIFSSHVLSEVEEVCDRVVIVRKGELVCTQEMSQLRMQHRILCRLDAPLDEDLSSAIPGLRVIRRTDREVVFETAGELQPLLGWLATLPLSDVKIEPVGLRAIYDRYHNTQPGAVQSPPSTPELSLEGAK</sequence>
<evidence type="ECO:0000256" key="2">
    <source>
        <dbReference type="ARBA" id="ARBA00022741"/>
    </source>
</evidence>
<dbReference type="GO" id="GO:0016887">
    <property type="term" value="F:ATP hydrolysis activity"/>
    <property type="evidence" value="ECO:0007669"/>
    <property type="project" value="InterPro"/>
</dbReference>
<dbReference type="AlphaFoldDB" id="D2R6X8"/>
<keyword evidence="7" id="KW-1185">Reference proteome</keyword>
<dbReference type="KEGG" id="psl:Psta_4539"/>
<organism evidence="6 7">
    <name type="scientific">Pirellula staleyi (strain ATCC 27377 / DSM 6068 / ICPB 4128)</name>
    <name type="common">Pirella staleyi</name>
    <dbReference type="NCBI Taxonomy" id="530564"/>
    <lineage>
        <taxon>Bacteria</taxon>
        <taxon>Pseudomonadati</taxon>
        <taxon>Planctomycetota</taxon>
        <taxon>Planctomycetia</taxon>
        <taxon>Pirellulales</taxon>
        <taxon>Pirellulaceae</taxon>
        <taxon>Pirellula</taxon>
    </lineage>
</organism>
<keyword evidence="2" id="KW-0547">Nucleotide-binding</keyword>
<dbReference type="Proteomes" id="UP000001887">
    <property type="component" value="Chromosome"/>
</dbReference>
<dbReference type="PANTHER" id="PTHR42939:SF1">
    <property type="entry name" value="ABC TRANSPORTER ATP-BINDING PROTEIN ALBC-RELATED"/>
    <property type="match status" value="1"/>
</dbReference>